<evidence type="ECO:0000313" key="1">
    <source>
        <dbReference type="EMBL" id="GMH31884.1"/>
    </source>
</evidence>
<reference evidence="1" key="1">
    <citation type="submission" date="2023-05" db="EMBL/GenBank/DDBJ databases">
        <title>Nepenthes gracilis genome sequencing.</title>
        <authorList>
            <person name="Fukushima K."/>
        </authorList>
    </citation>
    <scope>NUCLEOTIDE SEQUENCE</scope>
    <source>
        <strain evidence="1">SING2019-196</strain>
    </source>
</reference>
<proteinExistence type="predicted"/>
<name>A0AAD3TMC1_NEPGR</name>
<sequence length="295" mass="30918">MASPIDFAEDEGPPIRGRVKDLIRNIGNVSEEVSRMRKALLDPTPPVPPAEAFGDEGGGSKDSLHVHLVAEANQEASACFEPTASESGTDGLMECSTNRGLAATVQQDSILGSTVVHSDNARSSQCSLEDSDGAHLVLDSSCPMDQTERSQVEAKSVADCLVNGIDVSTPDSIVRISRKYSLVESAHGVPSSENKHGARVGSQEGVAAAMTTEVDPMFQAIQQHLDRSDTAEVGVQSAPELVVRVATAGPAAVADNAVLFLWTQLMLVCSEPEDGISTYAGCNAELFAAPEVLCA</sequence>
<gene>
    <name evidence="1" type="ORF">Nepgr_033728</name>
</gene>
<protein>
    <submittedName>
        <fullName evidence="1">Uncharacterized protein</fullName>
    </submittedName>
</protein>
<dbReference type="Proteomes" id="UP001279734">
    <property type="component" value="Unassembled WGS sequence"/>
</dbReference>
<accession>A0AAD3TMC1</accession>
<evidence type="ECO:0000313" key="2">
    <source>
        <dbReference type="Proteomes" id="UP001279734"/>
    </source>
</evidence>
<comment type="caution">
    <text evidence="1">The sequence shown here is derived from an EMBL/GenBank/DDBJ whole genome shotgun (WGS) entry which is preliminary data.</text>
</comment>
<dbReference type="AlphaFoldDB" id="A0AAD3TMC1"/>
<organism evidence="1 2">
    <name type="scientific">Nepenthes gracilis</name>
    <name type="common">Slender pitcher plant</name>
    <dbReference type="NCBI Taxonomy" id="150966"/>
    <lineage>
        <taxon>Eukaryota</taxon>
        <taxon>Viridiplantae</taxon>
        <taxon>Streptophyta</taxon>
        <taxon>Embryophyta</taxon>
        <taxon>Tracheophyta</taxon>
        <taxon>Spermatophyta</taxon>
        <taxon>Magnoliopsida</taxon>
        <taxon>eudicotyledons</taxon>
        <taxon>Gunneridae</taxon>
        <taxon>Pentapetalae</taxon>
        <taxon>Caryophyllales</taxon>
        <taxon>Nepenthaceae</taxon>
        <taxon>Nepenthes</taxon>
    </lineage>
</organism>
<dbReference type="EMBL" id="BSYO01000043">
    <property type="protein sequence ID" value="GMH31884.1"/>
    <property type="molecule type" value="Genomic_DNA"/>
</dbReference>
<keyword evidence="2" id="KW-1185">Reference proteome</keyword>